<evidence type="ECO:0000256" key="5">
    <source>
        <dbReference type="ARBA" id="ARBA00022821"/>
    </source>
</evidence>
<dbReference type="EMBL" id="CABITT030000007">
    <property type="protein sequence ID" value="VVB12455.1"/>
    <property type="molecule type" value="Genomic_DNA"/>
</dbReference>
<dbReference type="PRINTS" id="PR00364">
    <property type="entry name" value="DISEASERSIST"/>
</dbReference>
<dbReference type="Pfam" id="PF00931">
    <property type="entry name" value="NB-ARC"/>
    <property type="match status" value="1"/>
</dbReference>
<dbReference type="Proteomes" id="UP000489600">
    <property type="component" value="Unassembled WGS sequence"/>
</dbReference>
<dbReference type="Gene3D" id="3.40.50.300">
    <property type="entry name" value="P-loop containing nucleotide triphosphate hydrolases"/>
    <property type="match status" value="1"/>
</dbReference>
<evidence type="ECO:0000256" key="4">
    <source>
        <dbReference type="ARBA" id="ARBA00022771"/>
    </source>
</evidence>
<proteinExistence type="predicted"/>
<evidence type="ECO:0000259" key="10">
    <source>
        <dbReference type="PROSITE" id="PS50104"/>
    </source>
</evidence>
<dbReference type="InterPro" id="IPR000157">
    <property type="entry name" value="TIR_dom"/>
</dbReference>
<evidence type="ECO:0000256" key="8">
    <source>
        <dbReference type="SAM" id="MobiDB-lite"/>
    </source>
</evidence>
<keyword evidence="6 7" id="KW-0862">Zinc</keyword>
<dbReference type="InterPro" id="IPR002182">
    <property type="entry name" value="NB-ARC"/>
</dbReference>
<evidence type="ECO:0000256" key="3">
    <source>
        <dbReference type="ARBA" id="ARBA00022737"/>
    </source>
</evidence>
<dbReference type="GO" id="GO:0008270">
    <property type="term" value="F:zinc ion binding"/>
    <property type="evidence" value="ECO:0007669"/>
    <property type="project" value="UniProtKB-KW"/>
</dbReference>
<feature type="region of interest" description="Disordered" evidence="8">
    <location>
        <begin position="75"/>
        <end position="111"/>
    </location>
</feature>
<dbReference type="InterPro" id="IPR032675">
    <property type="entry name" value="LRR_dom_sf"/>
</dbReference>
<dbReference type="GO" id="GO:0006952">
    <property type="term" value="P:defense response"/>
    <property type="evidence" value="ECO:0007669"/>
    <property type="project" value="UniProtKB-KW"/>
</dbReference>
<feature type="compositionally biased region" description="Basic and acidic residues" evidence="8">
    <location>
        <begin position="75"/>
        <end position="89"/>
    </location>
</feature>
<dbReference type="PROSITE" id="PS50104">
    <property type="entry name" value="TIR"/>
    <property type="match status" value="1"/>
</dbReference>
<evidence type="ECO:0000256" key="2">
    <source>
        <dbReference type="ARBA" id="ARBA00022723"/>
    </source>
</evidence>
<dbReference type="InterPro" id="IPR000571">
    <property type="entry name" value="Znf_CCCH"/>
</dbReference>
<dbReference type="InterPro" id="IPR036390">
    <property type="entry name" value="WH_DNA-bd_sf"/>
</dbReference>
<evidence type="ECO:0000256" key="6">
    <source>
        <dbReference type="ARBA" id="ARBA00022833"/>
    </source>
</evidence>
<feature type="compositionally biased region" description="Polar residues" evidence="8">
    <location>
        <begin position="94"/>
        <end position="104"/>
    </location>
</feature>
<reference evidence="11" key="1">
    <citation type="submission" date="2019-07" db="EMBL/GenBank/DDBJ databases">
        <authorList>
            <person name="Dittberner H."/>
        </authorList>
    </citation>
    <scope>NUCLEOTIDE SEQUENCE [LARGE SCALE GENOMIC DNA]</scope>
</reference>
<dbReference type="SUPFAM" id="SSF90229">
    <property type="entry name" value="CCCH zinc finger"/>
    <property type="match status" value="1"/>
</dbReference>
<keyword evidence="2 7" id="KW-0479">Metal-binding</keyword>
<feature type="domain" description="C3H1-type" evidence="9">
    <location>
        <begin position="959"/>
        <end position="987"/>
    </location>
</feature>
<dbReference type="OrthoDB" id="1098498at2759"/>
<keyword evidence="3" id="KW-0677">Repeat</keyword>
<dbReference type="SUPFAM" id="SSF52058">
    <property type="entry name" value="L domain-like"/>
    <property type="match status" value="1"/>
</dbReference>
<dbReference type="SUPFAM" id="SSF46785">
    <property type="entry name" value="Winged helix' DNA-binding domain"/>
    <property type="match status" value="1"/>
</dbReference>
<sequence>MEDSKAFCEFLSNRKPPRSLSESTPDDAVEFLLSLPSDRINKVVGSLSAVTFKDVDGNHKENPFGSQMVRTFLEKEQKESGKKKLHEGYESETAPATSSVQGFSTLGPRDNVLPDQTSSEMLELREKLKEDETPLQLRLPEHSNTGSDPILVVFCGDNQESEETSFISYIFNELCLRGFAPLRYDLARSIVTRDPEILYKSRVGIMIISMNYACSRECLDGNVAIMDHLKANDLVLIPVLFKVSVSDVMNQSDLLGRAFLQLGESPQLLKWREAMIKLTSLNGYQYMKGHEVMLAKNIVTYICLLLNFETNGIKLALESILPLLDCSQPSAPIIVGLWGMAGIGKTTITREIFRTQAERYDVCYFLPDFHLMCQTKGLSHLRDEFFSKIFGEEKVFIDACDTKLSFLRDRFLGKKILIVLDGVSNARDAEIFVGGFGWFSGGHKIILTSRNRQVLVQCKAKEIYKIPKLSESGSFRLWFDNDTEQNWKGKMSFISELVNYASGNPLALRVLVSSIQKQCIYDETQHLKRLRQHPLIEIQDAFRRSFNVVDDNEKNTFLDLACFFRGENKDRVVNILDGCGFLTDLGICGLIDESLISLVDNMIEMPNIFQDTGRFIVCQENNEAGKRSRLWDSDDIADVLTNKTGTEAIEGIFFDTSRLTLELSSTVFEKVYRLRLLKFHCQSFTSRVCLPQGLHSLPDELRLLHWERYPLGSLPRNFNPKNLVELNMPYSNMTKLWKGTKNLENLKRIILSHSRQLTEFPRLSKARDLEHIDLEGCTSLVKVNSSILHHHKLIFLSLKDCSHLRIMPTTVHLESLEVLNLSGCSELEDLQDFSPNLKELYLAGTAIKEIPLSIRDLTKLVTFDLENCSRLQHLPPEISSLKAVVTTRPKRPASSINLSSVEDMAPPCKRYRLKRVIEYVILGLRKRKQKMSVSSHKPGSAFTLVNDPAYKSFRDLLESSSQPECQSYMKTGYCKFGNDCIYLHPRNRETHLPESRSSMASETPHSNRLRVLPSFGTSSFVSDITQATVGRDTINPKPQVLLDDEIDSASSAYMSDDEIDSDSSSENYATSSWCLEELAKIMESKKTYDQVFRHGSSSFDMYNSSSERQRNLSHHKTVRTLTLTQFFQQGKRLCAFYSHTGNCSSGHTFIFDHPSLVSTHKNTFSMASETPHMNLLGIFLTLPSSELVEASTENPRIHKNTSSITSKIALSNLLGLSFALGASPSELVEASTVNPQVGFIN</sequence>
<evidence type="ECO:0000259" key="9">
    <source>
        <dbReference type="PROSITE" id="PS50103"/>
    </source>
</evidence>
<gene>
    <name evidence="11" type="ORF">ANE_LOCUS22899</name>
</gene>
<dbReference type="Pfam" id="PF07725">
    <property type="entry name" value="LRR_3"/>
    <property type="match status" value="1"/>
</dbReference>
<dbReference type="Pfam" id="PF23282">
    <property type="entry name" value="WHD_ROQ1"/>
    <property type="match status" value="1"/>
</dbReference>
<dbReference type="SUPFAM" id="SSF52540">
    <property type="entry name" value="P-loop containing nucleoside triphosphate hydrolases"/>
    <property type="match status" value="1"/>
</dbReference>
<organism evidence="11 12">
    <name type="scientific">Arabis nemorensis</name>
    <dbReference type="NCBI Taxonomy" id="586526"/>
    <lineage>
        <taxon>Eukaryota</taxon>
        <taxon>Viridiplantae</taxon>
        <taxon>Streptophyta</taxon>
        <taxon>Embryophyta</taxon>
        <taxon>Tracheophyta</taxon>
        <taxon>Spermatophyta</taxon>
        <taxon>Magnoliopsida</taxon>
        <taxon>eudicotyledons</taxon>
        <taxon>Gunneridae</taxon>
        <taxon>Pentapetalae</taxon>
        <taxon>rosids</taxon>
        <taxon>malvids</taxon>
        <taxon>Brassicales</taxon>
        <taxon>Brassicaceae</taxon>
        <taxon>Arabideae</taxon>
        <taxon>Arabis</taxon>
    </lineage>
</organism>
<dbReference type="GO" id="GO:0043531">
    <property type="term" value="F:ADP binding"/>
    <property type="evidence" value="ECO:0007669"/>
    <property type="project" value="InterPro"/>
</dbReference>
<evidence type="ECO:0008006" key="13">
    <source>
        <dbReference type="Google" id="ProtNLM"/>
    </source>
</evidence>
<dbReference type="AlphaFoldDB" id="A0A565CFQ6"/>
<dbReference type="PANTHER" id="PTHR11017">
    <property type="entry name" value="LEUCINE-RICH REPEAT-CONTAINING PROTEIN"/>
    <property type="match status" value="1"/>
</dbReference>
<dbReference type="Gene3D" id="4.10.1000.10">
    <property type="entry name" value="Zinc finger, CCCH-type"/>
    <property type="match status" value="1"/>
</dbReference>
<dbReference type="FunFam" id="3.80.10.10:FF:000386">
    <property type="entry name" value="Disease resistance protein RPS4"/>
    <property type="match status" value="1"/>
</dbReference>
<evidence type="ECO:0000256" key="7">
    <source>
        <dbReference type="PROSITE-ProRule" id="PRU00723"/>
    </source>
</evidence>
<dbReference type="PROSITE" id="PS50103">
    <property type="entry name" value="ZF_C3H1"/>
    <property type="match status" value="1"/>
</dbReference>
<dbReference type="SMART" id="SM00356">
    <property type="entry name" value="ZnF_C3H1"/>
    <property type="match status" value="2"/>
</dbReference>
<feature type="zinc finger region" description="C3H1-type" evidence="7">
    <location>
        <begin position="959"/>
        <end position="987"/>
    </location>
</feature>
<keyword evidence="1" id="KW-0433">Leucine-rich repeat</keyword>
<dbReference type="InterPro" id="IPR044974">
    <property type="entry name" value="Disease_R_plants"/>
</dbReference>
<dbReference type="Pfam" id="PF01582">
    <property type="entry name" value="TIR"/>
    <property type="match status" value="1"/>
</dbReference>
<accession>A0A565CFQ6</accession>
<dbReference type="Pfam" id="PF00642">
    <property type="entry name" value="zf-CCCH"/>
    <property type="match status" value="1"/>
</dbReference>
<dbReference type="Gene3D" id="3.40.50.10140">
    <property type="entry name" value="Toll/interleukin-1 receptor homology (TIR) domain"/>
    <property type="match status" value="2"/>
</dbReference>
<evidence type="ECO:0000313" key="12">
    <source>
        <dbReference type="Proteomes" id="UP000489600"/>
    </source>
</evidence>
<dbReference type="GO" id="GO:0007165">
    <property type="term" value="P:signal transduction"/>
    <property type="evidence" value="ECO:0007669"/>
    <property type="project" value="InterPro"/>
</dbReference>
<feature type="domain" description="TIR" evidence="10">
    <location>
        <begin position="146"/>
        <end position="280"/>
    </location>
</feature>
<dbReference type="SUPFAM" id="SSF52200">
    <property type="entry name" value="Toll/Interleukin receptor TIR domain"/>
    <property type="match status" value="1"/>
</dbReference>
<dbReference type="InterPro" id="IPR036855">
    <property type="entry name" value="Znf_CCCH_sf"/>
</dbReference>
<name>A0A565CFQ6_9BRAS</name>
<protein>
    <recommendedName>
        <fullName evidence="13">C3H1-type domain-containing protein</fullName>
    </recommendedName>
</protein>
<dbReference type="PANTHER" id="PTHR11017:SF278">
    <property type="entry name" value="SERINE_THREONINE-PROTEIN PHOSPHATASE 1 REGULATORY SUBUNIT 10"/>
    <property type="match status" value="1"/>
</dbReference>
<dbReference type="InterPro" id="IPR058192">
    <property type="entry name" value="WHD_ROQ1-like"/>
</dbReference>
<evidence type="ECO:0000256" key="1">
    <source>
        <dbReference type="ARBA" id="ARBA00022614"/>
    </source>
</evidence>
<dbReference type="InterPro" id="IPR035897">
    <property type="entry name" value="Toll_tir_struct_dom_sf"/>
</dbReference>
<dbReference type="InterPro" id="IPR011713">
    <property type="entry name" value="Leu-rich_rpt_3"/>
</dbReference>
<keyword evidence="4 7" id="KW-0863">Zinc-finger</keyword>
<comment type="caution">
    <text evidence="11">The sequence shown here is derived from an EMBL/GenBank/DDBJ whole genome shotgun (WGS) entry which is preliminary data.</text>
</comment>
<keyword evidence="5" id="KW-0611">Plant defense</keyword>
<dbReference type="SMART" id="SM00255">
    <property type="entry name" value="TIR"/>
    <property type="match status" value="1"/>
</dbReference>
<evidence type="ECO:0000313" key="11">
    <source>
        <dbReference type="EMBL" id="VVB12455.1"/>
    </source>
</evidence>
<dbReference type="InterPro" id="IPR027417">
    <property type="entry name" value="P-loop_NTPase"/>
</dbReference>
<dbReference type="Gene3D" id="3.80.10.10">
    <property type="entry name" value="Ribonuclease Inhibitor"/>
    <property type="match status" value="2"/>
</dbReference>
<keyword evidence="12" id="KW-1185">Reference proteome</keyword>